<feature type="compositionally biased region" description="Polar residues" evidence="1">
    <location>
        <begin position="528"/>
        <end position="547"/>
    </location>
</feature>
<keyword evidence="3" id="KW-0732">Signal</keyword>
<feature type="compositionally biased region" description="Polar residues" evidence="1">
    <location>
        <begin position="330"/>
        <end position="348"/>
    </location>
</feature>
<feature type="compositionally biased region" description="Low complexity" evidence="1">
    <location>
        <begin position="166"/>
        <end position="178"/>
    </location>
</feature>
<feature type="region of interest" description="Disordered" evidence="1">
    <location>
        <begin position="528"/>
        <end position="587"/>
    </location>
</feature>
<evidence type="ECO:0000256" key="1">
    <source>
        <dbReference type="SAM" id="MobiDB-lite"/>
    </source>
</evidence>
<dbReference type="OrthoDB" id="5338512at2759"/>
<evidence type="ECO:0000256" key="2">
    <source>
        <dbReference type="SAM" id="Phobius"/>
    </source>
</evidence>
<evidence type="ECO:0000256" key="3">
    <source>
        <dbReference type="SAM" id="SignalP"/>
    </source>
</evidence>
<protein>
    <submittedName>
        <fullName evidence="4">Uncharacterized protein</fullName>
    </submittedName>
</protein>
<feature type="compositionally biased region" description="Polar residues" evidence="1">
    <location>
        <begin position="187"/>
        <end position="205"/>
    </location>
</feature>
<feature type="region of interest" description="Disordered" evidence="1">
    <location>
        <begin position="429"/>
        <end position="450"/>
    </location>
</feature>
<proteinExistence type="predicted"/>
<accession>A0A9P4Q5Q5</accession>
<feature type="compositionally biased region" description="Polar residues" evidence="1">
    <location>
        <begin position="310"/>
        <end position="320"/>
    </location>
</feature>
<keyword evidence="2" id="KW-1133">Transmembrane helix</keyword>
<keyword evidence="2" id="KW-0812">Transmembrane</keyword>
<feature type="transmembrane region" description="Helical" evidence="2">
    <location>
        <begin position="217"/>
        <end position="240"/>
    </location>
</feature>
<feature type="signal peptide" evidence="3">
    <location>
        <begin position="1"/>
        <end position="19"/>
    </location>
</feature>
<comment type="caution">
    <text evidence="4">The sequence shown here is derived from an EMBL/GenBank/DDBJ whole genome shotgun (WGS) entry which is preliminary data.</text>
</comment>
<dbReference type="Proteomes" id="UP000799441">
    <property type="component" value="Unassembled WGS sequence"/>
</dbReference>
<name>A0A9P4Q5Q5_9PEZI</name>
<feature type="region of interest" description="Disordered" evidence="1">
    <location>
        <begin position="151"/>
        <end position="206"/>
    </location>
</feature>
<evidence type="ECO:0000313" key="5">
    <source>
        <dbReference type="Proteomes" id="UP000799441"/>
    </source>
</evidence>
<feature type="chain" id="PRO_5040291719" evidence="3">
    <location>
        <begin position="20"/>
        <end position="612"/>
    </location>
</feature>
<keyword evidence="5" id="KW-1185">Reference proteome</keyword>
<evidence type="ECO:0000313" key="4">
    <source>
        <dbReference type="EMBL" id="KAF2720279.1"/>
    </source>
</evidence>
<keyword evidence="2" id="KW-0472">Membrane</keyword>
<dbReference type="AlphaFoldDB" id="A0A9P4Q5Q5"/>
<dbReference type="EMBL" id="MU003801">
    <property type="protein sequence ID" value="KAF2720279.1"/>
    <property type="molecule type" value="Genomic_DNA"/>
</dbReference>
<feature type="region of interest" description="Disordered" evidence="1">
    <location>
        <begin position="386"/>
        <end position="416"/>
    </location>
</feature>
<feature type="compositionally biased region" description="Polar residues" evidence="1">
    <location>
        <begin position="259"/>
        <end position="272"/>
    </location>
</feature>
<feature type="compositionally biased region" description="Polar residues" evidence="1">
    <location>
        <begin position="441"/>
        <end position="450"/>
    </location>
</feature>
<feature type="compositionally biased region" description="Basic and acidic residues" evidence="1">
    <location>
        <begin position="245"/>
        <end position="257"/>
    </location>
</feature>
<organism evidence="4 5">
    <name type="scientific">Polychaeton citri CBS 116435</name>
    <dbReference type="NCBI Taxonomy" id="1314669"/>
    <lineage>
        <taxon>Eukaryota</taxon>
        <taxon>Fungi</taxon>
        <taxon>Dikarya</taxon>
        <taxon>Ascomycota</taxon>
        <taxon>Pezizomycotina</taxon>
        <taxon>Dothideomycetes</taxon>
        <taxon>Dothideomycetidae</taxon>
        <taxon>Capnodiales</taxon>
        <taxon>Capnodiaceae</taxon>
        <taxon>Polychaeton</taxon>
    </lineage>
</organism>
<gene>
    <name evidence="4" type="ORF">K431DRAFT_347281</name>
</gene>
<feature type="compositionally biased region" description="Low complexity" evidence="1">
    <location>
        <begin position="389"/>
        <end position="407"/>
    </location>
</feature>
<sequence length="612" mass="65151">MRAFAFLLVLAPFTSRTLAAAIDRALYEASDPTLSVRDAVPTCGGDEHLSTCGSEFPSTFCCPGGSTCILLNANDTTAAICCPKGSDCGFIEIIDCDKSALDPVGNPSSPVHASPVIDMPTCGSQCCPPGYECNPAEDRCKRIAADAGQSATTTSLPGAASTFPGTSSSMPATSTISSEDSGITVIPTASSSPEADASHASTSAQLEGKEHFSGKSFAAGFVPGIFLGLLVTTAIIWFIIKQRRRSDSRADHEKRDTLTPVSRSESDPNMRSISDPIARESYAYRTEFSRGQSPPRLPETDFCNAPEKGSNGQKSSPQHQQKVRPLFSRSPMTTPKPTQSPLPQHCNRGTINWPKAIPTMLPAKSFHISPIRGLNRKKSVNSLRRHARTASAASDASTRRLTNTTLLNRKDSEASTGTIKMSFPEVGKYASPDMRKGPQQYAPQSTSAGNYEPETFNSTMYQSPPEGGFTSAAASSRYAEDESPHERAFTTAMIPPPIPLHIANPDFSTSSSGSSSEWSASLAMQNAKPQLGSPYTPTRKPSSNTVGKATRMLGGVGGGLTVQREPEDRPSPPAMLGVPASDAEHDARRDTTFSGMMRKAGLTDSYLYVARN</sequence>
<reference evidence="4" key="1">
    <citation type="journal article" date="2020" name="Stud. Mycol.">
        <title>101 Dothideomycetes genomes: a test case for predicting lifestyles and emergence of pathogens.</title>
        <authorList>
            <person name="Haridas S."/>
            <person name="Albert R."/>
            <person name="Binder M."/>
            <person name="Bloem J."/>
            <person name="Labutti K."/>
            <person name="Salamov A."/>
            <person name="Andreopoulos B."/>
            <person name="Baker S."/>
            <person name="Barry K."/>
            <person name="Bills G."/>
            <person name="Bluhm B."/>
            <person name="Cannon C."/>
            <person name="Castanera R."/>
            <person name="Culley D."/>
            <person name="Daum C."/>
            <person name="Ezra D."/>
            <person name="Gonzalez J."/>
            <person name="Henrissat B."/>
            <person name="Kuo A."/>
            <person name="Liang C."/>
            <person name="Lipzen A."/>
            <person name="Lutzoni F."/>
            <person name="Magnuson J."/>
            <person name="Mondo S."/>
            <person name="Nolan M."/>
            <person name="Ohm R."/>
            <person name="Pangilinan J."/>
            <person name="Park H.-J."/>
            <person name="Ramirez L."/>
            <person name="Alfaro M."/>
            <person name="Sun H."/>
            <person name="Tritt A."/>
            <person name="Yoshinaga Y."/>
            <person name="Zwiers L.-H."/>
            <person name="Turgeon B."/>
            <person name="Goodwin S."/>
            <person name="Spatafora J."/>
            <person name="Crous P."/>
            <person name="Grigoriev I."/>
        </authorList>
    </citation>
    <scope>NUCLEOTIDE SEQUENCE</scope>
    <source>
        <strain evidence="4">CBS 116435</strain>
    </source>
</reference>
<feature type="region of interest" description="Disordered" evidence="1">
    <location>
        <begin position="245"/>
        <end position="348"/>
    </location>
</feature>